<sequence length="94" mass="10172">MGDELESSTSLEDFFDFKDGKISVKEGSDTSFAVKLLVDKANETARNQTAEAVKDTLLKATVATLSNIQSILNNYTTLIDEIKSTVVDSVSHNG</sequence>
<organism evidence="1 2">
    <name type="scientific">Rhizobium phage RHph_N34</name>
    <dbReference type="NCBI Taxonomy" id="2509586"/>
    <lineage>
        <taxon>Viruses</taxon>
        <taxon>Duplodnaviria</taxon>
        <taxon>Heunggongvirae</taxon>
        <taxon>Uroviricota</taxon>
        <taxon>Caudoviricetes</taxon>
        <taxon>Pootjesviridae</taxon>
        <taxon>Staniewskivirinae</taxon>
        <taxon>Trinifflemingvirus</taxon>
        <taxon>Trinifflemingvirus N34</taxon>
    </lineage>
</organism>
<dbReference type="Proteomes" id="UP000646667">
    <property type="component" value="Segment"/>
</dbReference>
<evidence type="ECO:0000313" key="1">
    <source>
        <dbReference type="EMBL" id="QIG73896.1"/>
    </source>
</evidence>
<proteinExistence type="predicted"/>
<reference evidence="1 2" key="1">
    <citation type="submission" date="2020-01" db="EMBL/GenBank/DDBJ databases">
        <title>Patterns of diversity and host range of bacteriophage communities associated with bean-nodulatin bacteria.</title>
        <authorList>
            <person name="Vann Cauwenberghe J."/>
            <person name="Santamaria R.I."/>
            <person name="Bustos P."/>
            <person name="Juarez S."/>
            <person name="Gonzalez V."/>
        </authorList>
    </citation>
    <scope>NUCLEOTIDE SEQUENCE [LARGE SCALE GENOMIC DNA]</scope>
    <source>
        <strain evidence="2">RHph</strain>
    </source>
</reference>
<protein>
    <submittedName>
        <fullName evidence="1">Uncharacterized protein</fullName>
    </submittedName>
</protein>
<evidence type="ECO:0000313" key="2">
    <source>
        <dbReference type="Proteomes" id="UP000646667"/>
    </source>
</evidence>
<name>A0A7S5UYU0_9CAUD</name>
<gene>
    <name evidence="1" type="ORF">EVC06_121</name>
</gene>
<accession>A0A7S5UYU0</accession>
<dbReference type="EMBL" id="MN988534">
    <property type="protein sequence ID" value="QIG73896.1"/>
    <property type="molecule type" value="Genomic_DNA"/>
</dbReference>
<keyword evidence="2" id="KW-1185">Reference proteome</keyword>